<dbReference type="GO" id="GO:0052655">
    <property type="term" value="F:L-valine-2-oxoglutarate transaminase activity"/>
    <property type="evidence" value="ECO:0007669"/>
    <property type="project" value="RHEA"/>
</dbReference>
<evidence type="ECO:0000256" key="6">
    <source>
        <dbReference type="ARBA" id="ARBA00009320"/>
    </source>
</evidence>
<dbReference type="UniPathway" id="UPA00048">
    <property type="reaction ID" value="UER00073"/>
</dbReference>
<evidence type="ECO:0000256" key="1">
    <source>
        <dbReference type="ARBA" id="ARBA00001933"/>
    </source>
</evidence>
<dbReference type="UniPathway" id="UPA00049">
    <property type="reaction ID" value="UER00062"/>
</dbReference>
<comment type="function">
    <text evidence="2 17">Acts on leucine, isoleucine and valine.</text>
</comment>
<dbReference type="UniPathway" id="UPA00047">
    <property type="reaction ID" value="UER00058"/>
</dbReference>
<dbReference type="InterPro" id="IPR043132">
    <property type="entry name" value="BCAT-like_C"/>
</dbReference>
<evidence type="ECO:0000256" key="10">
    <source>
        <dbReference type="ARBA" id="ARBA00022898"/>
    </source>
</evidence>
<dbReference type="GO" id="GO:0009099">
    <property type="term" value="P:L-valine biosynthetic process"/>
    <property type="evidence" value="ECO:0007669"/>
    <property type="project" value="UniProtKB-UniPathway"/>
</dbReference>
<dbReference type="InterPro" id="IPR050571">
    <property type="entry name" value="Class-IV_PLP-Dep_Aminotrnsfr"/>
</dbReference>
<evidence type="ECO:0000256" key="9">
    <source>
        <dbReference type="ARBA" id="ARBA00022679"/>
    </source>
</evidence>
<comment type="pathway">
    <text evidence="4 17">Amino-acid biosynthesis; L-valine biosynthesis; L-valine from pyruvate: step 4/4.</text>
</comment>
<sequence length="306" mass="33969">MRADYIWMNGEVIPWDQATVHVFAHALHYGSSAFEGIRAYEINGTPHLFRAREHYERLLFSCKVAHMESPLDVDGWIDVSKQVLRANRLAGAYIRPLVFRGYDSLGVDGRGCPIDAILGAVPWGKYLGEEAIEQGVDVQVSSWRRMSSNSFSPMAKIGGQYVNSQNVVMEAKDNGFVEGIVLDANDNVSEGSGENIFLVIDDRIYTPPVASSILRGITRDSAIKIARSKGFDVREEFISREMLYLADEIFFSGTAAEITPVRSVDRMPVGSGQRGPVTKEIQATFFGIVEDGARDEWGWLEAVPLD</sequence>
<gene>
    <name evidence="17" type="primary">ilvE</name>
    <name evidence="18" type="ORF">F4Y08_07265</name>
</gene>
<dbReference type="PANTHER" id="PTHR42743:SF11">
    <property type="entry name" value="AMINODEOXYCHORISMATE LYASE"/>
    <property type="match status" value="1"/>
</dbReference>
<dbReference type="InterPro" id="IPR005785">
    <property type="entry name" value="B_amino_transI"/>
</dbReference>
<dbReference type="InterPro" id="IPR043131">
    <property type="entry name" value="BCAT-like_N"/>
</dbReference>
<evidence type="ECO:0000256" key="5">
    <source>
        <dbReference type="ARBA" id="ARBA00005072"/>
    </source>
</evidence>
<dbReference type="SUPFAM" id="SSF56752">
    <property type="entry name" value="D-aminoacid aminotransferase-like PLP-dependent enzymes"/>
    <property type="match status" value="1"/>
</dbReference>
<evidence type="ECO:0000256" key="2">
    <source>
        <dbReference type="ARBA" id="ARBA00003109"/>
    </source>
</evidence>
<comment type="pathway">
    <text evidence="3 17">Amino-acid biosynthesis; L-isoleucine biosynthesis; L-isoleucine from 2-oxobutanoate: step 4/4.</text>
</comment>
<comment type="catalytic activity">
    <reaction evidence="14 17">
        <text>L-leucine + 2-oxoglutarate = 4-methyl-2-oxopentanoate + L-glutamate</text>
        <dbReference type="Rhea" id="RHEA:18321"/>
        <dbReference type="ChEBI" id="CHEBI:16810"/>
        <dbReference type="ChEBI" id="CHEBI:17865"/>
        <dbReference type="ChEBI" id="CHEBI:29985"/>
        <dbReference type="ChEBI" id="CHEBI:57427"/>
        <dbReference type="EC" id="2.6.1.42"/>
    </reaction>
</comment>
<comment type="catalytic activity">
    <reaction evidence="13 17">
        <text>L-isoleucine + 2-oxoglutarate = (S)-3-methyl-2-oxopentanoate + L-glutamate</text>
        <dbReference type="Rhea" id="RHEA:24801"/>
        <dbReference type="ChEBI" id="CHEBI:16810"/>
        <dbReference type="ChEBI" id="CHEBI:29985"/>
        <dbReference type="ChEBI" id="CHEBI:35146"/>
        <dbReference type="ChEBI" id="CHEBI:58045"/>
        <dbReference type="EC" id="2.6.1.42"/>
    </reaction>
</comment>
<comment type="cofactor">
    <cofactor evidence="1 16">
        <name>pyridoxal 5'-phosphate</name>
        <dbReference type="ChEBI" id="CHEBI:597326"/>
    </cofactor>
</comment>
<dbReference type="NCBIfam" id="TIGR01122">
    <property type="entry name" value="ilvE_I"/>
    <property type="match status" value="1"/>
</dbReference>
<dbReference type="GO" id="GO:0005829">
    <property type="term" value="C:cytosol"/>
    <property type="evidence" value="ECO:0007669"/>
    <property type="project" value="TreeGrafter"/>
</dbReference>
<evidence type="ECO:0000256" key="7">
    <source>
        <dbReference type="ARBA" id="ARBA00022576"/>
    </source>
</evidence>
<dbReference type="Gene3D" id="3.30.470.10">
    <property type="match status" value="1"/>
</dbReference>
<accession>A0A6B1DTK9</accession>
<keyword evidence="10 16" id="KW-0663">Pyridoxal phosphate</keyword>
<comment type="pathway">
    <text evidence="5 17">Amino-acid biosynthesis; L-leucine biosynthesis; L-leucine from 3-methyl-2-oxobutanoate: step 4/4.</text>
</comment>
<evidence type="ECO:0000256" key="16">
    <source>
        <dbReference type="RuleBase" id="RU004516"/>
    </source>
</evidence>
<keyword evidence="7 17" id="KW-0032">Aminotransferase</keyword>
<dbReference type="CDD" id="cd01557">
    <property type="entry name" value="BCAT_beta_family"/>
    <property type="match status" value="1"/>
</dbReference>
<dbReference type="InterPro" id="IPR001544">
    <property type="entry name" value="Aminotrans_IV"/>
</dbReference>
<comment type="caution">
    <text evidence="18">The sequence shown here is derived from an EMBL/GenBank/DDBJ whole genome shotgun (WGS) entry which is preliminary data.</text>
</comment>
<dbReference type="GO" id="GO:0052654">
    <property type="term" value="F:L-leucine-2-oxoglutarate transaminase activity"/>
    <property type="evidence" value="ECO:0007669"/>
    <property type="project" value="RHEA"/>
</dbReference>
<dbReference type="Gene3D" id="3.20.10.10">
    <property type="entry name" value="D-amino Acid Aminotransferase, subunit A, domain 2"/>
    <property type="match status" value="1"/>
</dbReference>
<dbReference type="GO" id="GO:0052656">
    <property type="term" value="F:L-isoleucine-2-oxoglutarate transaminase activity"/>
    <property type="evidence" value="ECO:0007669"/>
    <property type="project" value="RHEA"/>
</dbReference>
<dbReference type="EMBL" id="VXPY01000049">
    <property type="protein sequence ID" value="MYD90125.1"/>
    <property type="molecule type" value="Genomic_DNA"/>
</dbReference>
<dbReference type="PROSITE" id="PS00770">
    <property type="entry name" value="AA_TRANSFER_CLASS_4"/>
    <property type="match status" value="1"/>
</dbReference>
<dbReference type="GO" id="GO:0009098">
    <property type="term" value="P:L-leucine biosynthetic process"/>
    <property type="evidence" value="ECO:0007669"/>
    <property type="project" value="UniProtKB-UniPathway"/>
</dbReference>
<dbReference type="GO" id="GO:0009097">
    <property type="term" value="P:isoleucine biosynthetic process"/>
    <property type="evidence" value="ECO:0007669"/>
    <property type="project" value="UniProtKB-UniPathway"/>
</dbReference>
<dbReference type="InterPro" id="IPR018300">
    <property type="entry name" value="Aminotrans_IV_CS"/>
</dbReference>
<dbReference type="PANTHER" id="PTHR42743">
    <property type="entry name" value="AMINO-ACID AMINOTRANSFERASE"/>
    <property type="match status" value="1"/>
</dbReference>
<evidence type="ECO:0000256" key="4">
    <source>
        <dbReference type="ARBA" id="ARBA00004931"/>
    </source>
</evidence>
<keyword evidence="9 17" id="KW-0808">Transferase</keyword>
<comment type="similarity">
    <text evidence="6 15">Belongs to the class-IV pyridoxal-phosphate-dependent aminotransferase family.</text>
</comment>
<evidence type="ECO:0000256" key="17">
    <source>
        <dbReference type="RuleBase" id="RU364094"/>
    </source>
</evidence>
<comment type="catalytic activity">
    <reaction evidence="12 17">
        <text>L-valine + 2-oxoglutarate = 3-methyl-2-oxobutanoate + L-glutamate</text>
        <dbReference type="Rhea" id="RHEA:24813"/>
        <dbReference type="ChEBI" id="CHEBI:11851"/>
        <dbReference type="ChEBI" id="CHEBI:16810"/>
        <dbReference type="ChEBI" id="CHEBI:29985"/>
        <dbReference type="ChEBI" id="CHEBI:57762"/>
        <dbReference type="EC" id="2.6.1.42"/>
    </reaction>
</comment>
<dbReference type="InterPro" id="IPR036038">
    <property type="entry name" value="Aminotransferase-like"/>
</dbReference>
<organism evidence="18">
    <name type="scientific">Caldilineaceae bacterium SB0662_bin_9</name>
    <dbReference type="NCBI Taxonomy" id="2605258"/>
    <lineage>
        <taxon>Bacteria</taxon>
        <taxon>Bacillati</taxon>
        <taxon>Chloroflexota</taxon>
        <taxon>Caldilineae</taxon>
        <taxon>Caldilineales</taxon>
        <taxon>Caldilineaceae</taxon>
    </lineage>
</organism>
<evidence type="ECO:0000256" key="13">
    <source>
        <dbReference type="ARBA" id="ARBA00048798"/>
    </source>
</evidence>
<evidence type="ECO:0000256" key="8">
    <source>
        <dbReference type="ARBA" id="ARBA00022605"/>
    </source>
</evidence>
<evidence type="ECO:0000256" key="11">
    <source>
        <dbReference type="ARBA" id="ARBA00023304"/>
    </source>
</evidence>
<evidence type="ECO:0000256" key="12">
    <source>
        <dbReference type="ARBA" id="ARBA00048212"/>
    </source>
</evidence>
<keyword evidence="8 17" id="KW-0028">Amino-acid biosynthesis</keyword>
<reference evidence="18" key="1">
    <citation type="submission" date="2019-09" db="EMBL/GenBank/DDBJ databases">
        <title>Characterisation of the sponge microbiome using genome-centric metagenomics.</title>
        <authorList>
            <person name="Engelberts J.P."/>
            <person name="Robbins S.J."/>
            <person name="De Goeij J.M."/>
            <person name="Aranda M."/>
            <person name="Bell S.C."/>
            <person name="Webster N.S."/>
        </authorList>
    </citation>
    <scope>NUCLEOTIDE SEQUENCE</scope>
    <source>
        <strain evidence="18">SB0662_bin_9</strain>
    </source>
</reference>
<protein>
    <recommendedName>
        <fullName evidence="17">Branched-chain-amino-acid aminotransferase</fullName>
        <shortName evidence="17">BCAT</shortName>
        <ecNumber evidence="17">2.6.1.42</ecNumber>
    </recommendedName>
</protein>
<dbReference type="NCBIfam" id="NF005146">
    <property type="entry name" value="PRK06606.1"/>
    <property type="match status" value="1"/>
</dbReference>
<dbReference type="Pfam" id="PF01063">
    <property type="entry name" value="Aminotran_4"/>
    <property type="match status" value="1"/>
</dbReference>
<dbReference type="InterPro" id="IPR033939">
    <property type="entry name" value="BCAT_family"/>
</dbReference>
<keyword evidence="11 17" id="KW-0100">Branched-chain amino acid biosynthesis</keyword>
<dbReference type="EC" id="2.6.1.42" evidence="17"/>
<evidence type="ECO:0000313" key="18">
    <source>
        <dbReference type="EMBL" id="MYD90125.1"/>
    </source>
</evidence>
<dbReference type="AlphaFoldDB" id="A0A6B1DTK9"/>
<evidence type="ECO:0000256" key="14">
    <source>
        <dbReference type="ARBA" id="ARBA00049229"/>
    </source>
</evidence>
<proteinExistence type="inferred from homology"/>
<evidence type="ECO:0000256" key="3">
    <source>
        <dbReference type="ARBA" id="ARBA00004824"/>
    </source>
</evidence>
<evidence type="ECO:0000256" key="15">
    <source>
        <dbReference type="RuleBase" id="RU004106"/>
    </source>
</evidence>
<dbReference type="FunFam" id="3.20.10.10:FF:000002">
    <property type="entry name" value="D-alanine aminotransferase"/>
    <property type="match status" value="1"/>
</dbReference>
<name>A0A6B1DTK9_9CHLR</name>